<dbReference type="Proteomes" id="UP000294588">
    <property type="component" value="Unassembled WGS sequence"/>
</dbReference>
<gene>
    <name evidence="1" type="ORF">E0946_06560</name>
</gene>
<organism evidence="1 2">
    <name type="scientific">Candidatus Syntrophosphaera thermopropionivorans</name>
    <dbReference type="NCBI Taxonomy" id="2593015"/>
    <lineage>
        <taxon>Bacteria</taxon>
        <taxon>Pseudomonadati</taxon>
        <taxon>Candidatus Cloacimonadota</taxon>
        <taxon>Candidatus Cloacimonadia</taxon>
        <taxon>Candidatus Cloacimonadales</taxon>
        <taxon>Candidatus Cloacimonadaceae</taxon>
        <taxon>Candidatus Syntrophosphaera</taxon>
    </lineage>
</organism>
<evidence type="ECO:0000313" key="1">
    <source>
        <dbReference type="EMBL" id="TDF72526.1"/>
    </source>
</evidence>
<dbReference type="EMBL" id="SMOG01000028">
    <property type="protein sequence ID" value="TDF72526.1"/>
    <property type="molecule type" value="Genomic_DNA"/>
</dbReference>
<reference evidence="1" key="1">
    <citation type="submission" date="2019-03" db="EMBL/GenBank/DDBJ databases">
        <title>Candidatus Syntrophosphaera thermopropionivorans: a novel player in syntrophic propionate oxidation during anaerobic digestion.</title>
        <authorList>
            <person name="Dyksma S."/>
        </authorList>
    </citation>
    <scope>NUCLEOTIDE SEQUENCE</scope>
    <source>
        <strain evidence="1">W5</strain>
    </source>
</reference>
<proteinExistence type="predicted"/>
<protein>
    <submittedName>
        <fullName evidence="1">Iron-containing alcohol dehydrogenase</fullName>
    </submittedName>
</protein>
<keyword evidence="2" id="KW-1185">Reference proteome</keyword>
<name>A0AC61QI06_9BACT</name>
<comment type="caution">
    <text evidence="1">The sequence shown here is derived from an EMBL/GenBank/DDBJ whole genome shotgun (WGS) entry which is preliminary data.</text>
</comment>
<sequence>MESFSFYNPTRVLFGKGQIGKIGKELKKADIKSCLMIAGGGSIRKNGVYDQVCESLKANKIEWIESWGVQPNPTVEKVREMIALAKESSVDAILAVGGGSVIDSGKATAAGIFLNDIWNAYVDKEKIIRALPIFTILTISGTGSEMNGNSVLTLSSEKKKWSISSKLLYPKVSIIDPSIQATLSFQQTVNGAIDAISHILEYIFMNETAVVTRNIDAGLIKTIVKMTDRLQQDANDYTARANLAWSATLALNGISGVGLQGGDWACHSIEHALSAIDPKIAHGEGLGVIFPAWIEYVSEREPNRFSWWVKEVSEEDSVARALRKCRETLKRWGSATNLRELGIRESQLPEIRDLLLTYGPIGEIVRFRAEDIEALLMLAY</sequence>
<evidence type="ECO:0000313" key="2">
    <source>
        <dbReference type="Proteomes" id="UP000294588"/>
    </source>
</evidence>
<accession>A0AC61QI06</accession>